<dbReference type="RefSeq" id="WP_076032081.1">
    <property type="nucleotide sequence ID" value="NZ_CP016896.1"/>
</dbReference>
<dbReference type="AlphaFoldDB" id="A0A1P8EF49"/>
<gene>
    <name evidence="2" type="ORF">BEN76_01870</name>
</gene>
<proteinExistence type="predicted"/>
<organism evidence="2 3">
    <name type="scientific">Acinetobacter soli</name>
    <dbReference type="NCBI Taxonomy" id="487316"/>
    <lineage>
        <taxon>Bacteria</taxon>
        <taxon>Pseudomonadati</taxon>
        <taxon>Pseudomonadota</taxon>
        <taxon>Gammaproteobacteria</taxon>
        <taxon>Moraxellales</taxon>
        <taxon>Moraxellaceae</taxon>
        <taxon>Acinetobacter</taxon>
    </lineage>
</organism>
<dbReference type="NCBIfam" id="TIGR01641">
    <property type="entry name" value="phageSPP1_gp7"/>
    <property type="match status" value="1"/>
</dbReference>
<evidence type="ECO:0000313" key="3">
    <source>
        <dbReference type="Proteomes" id="UP000185674"/>
    </source>
</evidence>
<protein>
    <submittedName>
        <fullName evidence="2">Phage head morphogenesis protein</fullName>
    </submittedName>
</protein>
<accession>A0A1P8EF49</accession>
<name>A0A1P8EF49_9GAMM</name>
<dbReference type="KEGG" id="asol:BEN76_01870"/>
<evidence type="ECO:0000313" key="2">
    <source>
        <dbReference type="EMBL" id="APV34833.1"/>
    </source>
</evidence>
<sequence length="270" mass="30612">MTTIIQMLKPHLQEANKRKRGRKATKPRSVKVNRRLELYYTRQLLVISKYCQDQTREIVLPTVGQNIGDSWITDIFVKLREKLVKYTTQVSRPLATKVVQDSQKEVDAQIAEHTKSIIGVDLTPFYRASDIQDVVDTNIAANVALIKSIPNQYVDKLEALVMNAFQTGQTNEDLAKAIAQLGQSTDSRARLIAADQMGKVNGQINEKRQRSMGVETYDWLDSHDDRVRPLCASHNGKTFRWDSPPKGGHPGHKIRCRCTALPNYEDILVD</sequence>
<dbReference type="Pfam" id="PF04233">
    <property type="entry name" value="Phage_Mu_F"/>
    <property type="match status" value="1"/>
</dbReference>
<dbReference type="InterPro" id="IPR006528">
    <property type="entry name" value="Phage_head_morphogenesis_dom"/>
</dbReference>
<evidence type="ECO:0000259" key="1">
    <source>
        <dbReference type="Pfam" id="PF04233"/>
    </source>
</evidence>
<dbReference type="Proteomes" id="UP000185674">
    <property type="component" value="Chromosome"/>
</dbReference>
<dbReference type="STRING" id="487316.BEN76_01870"/>
<feature type="domain" description="Phage head morphogenesis" evidence="1">
    <location>
        <begin position="156"/>
        <end position="260"/>
    </location>
</feature>
<reference evidence="2 3" key="1">
    <citation type="submission" date="2016-08" db="EMBL/GenBank/DDBJ databases">
        <title>Complete genome sequence of Acinetobacter baylyi strain GFJ2.</title>
        <authorList>
            <person name="Tabata M."/>
            <person name="Kuboki S."/>
            <person name="Gibu N."/>
            <person name="Kinouchi Y."/>
            <person name="Vangnai A."/>
            <person name="Kasai D."/>
            <person name="Fukuda M."/>
        </authorList>
    </citation>
    <scope>NUCLEOTIDE SEQUENCE [LARGE SCALE GENOMIC DNA]</scope>
    <source>
        <strain evidence="2 3">GFJ2</strain>
    </source>
</reference>
<dbReference type="EMBL" id="CP016896">
    <property type="protein sequence ID" value="APV34833.1"/>
    <property type="molecule type" value="Genomic_DNA"/>
</dbReference>
<dbReference type="eggNOG" id="COG2369">
    <property type="taxonomic scope" value="Bacteria"/>
</dbReference>